<evidence type="ECO:0000313" key="3">
    <source>
        <dbReference type="Proteomes" id="UP000680656"/>
    </source>
</evidence>
<keyword evidence="3" id="KW-1185">Reference proteome</keyword>
<dbReference type="GeneID" id="65098146"/>
<evidence type="ECO:0000259" key="1">
    <source>
        <dbReference type="Pfam" id="PF08241"/>
    </source>
</evidence>
<gene>
    <name evidence="2" type="ORF">KHC33_13140</name>
</gene>
<dbReference type="GO" id="GO:0008757">
    <property type="term" value="F:S-adenosylmethionine-dependent methyltransferase activity"/>
    <property type="evidence" value="ECO:0007669"/>
    <property type="project" value="InterPro"/>
</dbReference>
<dbReference type="KEGG" id="mrtj:KHC33_13140"/>
<name>A0A8E7AXV3_9EURY</name>
<dbReference type="RefSeq" id="WP_214419080.1">
    <property type="nucleotide sequence ID" value="NZ_CP075546.1"/>
</dbReference>
<dbReference type="GO" id="GO:0032259">
    <property type="term" value="P:methylation"/>
    <property type="evidence" value="ECO:0007669"/>
    <property type="project" value="UniProtKB-KW"/>
</dbReference>
<proteinExistence type="predicted"/>
<protein>
    <submittedName>
        <fullName evidence="2">Methyltransferase domain-containing protein</fullName>
    </submittedName>
</protein>
<organism evidence="2 3">
    <name type="scientific">Methanospirillum purgamenti</name>
    <dbReference type="NCBI Taxonomy" id="2834276"/>
    <lineage>
        <taxon>Archaea</taxon>
        <taxon>Methanobacteriati</taxon>
        <taxon>Methanobacteriota</taxon>
        <taxon>Stenosarchaea group</taxon>
        <taxon>Methanomicrobia</taxon>
        <taxon>Methanomicrobiales</taxon>
        <taxon>Methanospirillaceae</taxon>
        <taxon>Methanospirillum</taxon>
    </lineage>
</organism>
<dbReference type="AlphaFoldDB" id="A0A8E7AXV3"/>
<dbReference type="Gene3D" id="3.40.50.150">
    <property type="entry name" value="Vaccinia Virus protein VP39"/>
    <property type="match status" value="1"/>
</dbReference>
<dbReference type="SUPFAM" id="SSF53335">
    <property type="entry name" value="S-adenosyl-L-methionine-dependent methyltransferases"/>
    <property type="match status" value="1"/>
</dbReference>
<reference evidence="2 3" key="1">
    <citation type="submission" date="2021-05" db="EMBL/GenBank/DDBJ databases">
        <title>A novel Methanospirillum isolate from a pyrite-forming mixed culture.</title>
        <authorList>
            <person name="Bunk B."/>
            <person name="Sproer C."/>
            <person name="Spring S."/>
            <person name="Pester M."/>
        </authorList>
    </citation>
    <scope>NUCLEOTIDE SEQUENCE [LARGE SCALE GENOMIC DNA]</scope>
    <source>
        <strain evidence="2 3">J.3.6.1-F.2.7.3</strain>
    </source>
</reference>
<dbReference type="InterPro" id="IPR013216">
    <property type="entry name" value="Methyltransf_11"/>
</dbReference>
<feature type="domain" description="Methyltransferase type 11" evidence="1">
    <location>
        <begin position="43"/>
        <end position="127"/>
    </location>
</feature>
<dbReference type="InterPro" id="IPR029063">
    <property type="entry name" value="SAM-dependent_MTases_sf"/>
</dbReference>
<evidence type="ECO:0000313" key="2">
    <source>
        <dbReference type="EMBL" id="QVV88264.1"/>
    </source>
</evidence>
<sequence length="193" mass="22057">MPLTVFEEYAEEYDQWFSYNREIYLDELRRIRQAIGDIPSPALEIGVGSGRFAEPLGIRFGIEPSWALGVMAKDRGIEVIRAVGEAVPVQSSIFRMVVMITVLCFLKKPEETFREVHRILMHEGTLLVAFIEKGGIIAERYLIHPDKGRFLSQAWFYNHDEVIRMITGTGFDLVSVDCRLGFCILTFHKGDIV</sequence>
<keyword evidence="2" id="KW-0808">Transferase</keyword>
<dbReference type="Pfam" id="PF08241">
    <property type="entry name" value="Methyltransf_11"/>
    <property type="match status" value="1"/>
</dbReference>
<keyword evidence="2" id="KW-0489">Methyltransferase</keyword>
<accession>A0A8E7AXV3</accession>
<dbReference type="Proteomes" id="UP000680656">
    <property type="component" value="Chromosome"/>
</dbReference>
<dbReference type="EMBL" id="CP075546">
    <property type="protein sequence ID" value="QVV88264.1"/>
    <property type="molecule type" value="Genomic_DNA"/>
</dbReference>